<dbReference type="EMBL" id="QWDN01000232">
    <property type="protein sequence ID" value="TEB41436.1"/>
    <property type="molecule type" value="Genomic_DNA"/>
</dbReference>
<dbReference type="SUPFAM" id="SSF56024">
    <property type="entry name" value="Phospholipase D/nuclease"/>
    <property type="match status" value="1"/>
</dbReference>
<evidence type="ECO:0000313" key="2">
    <source>
        <dbReference type="Proteomes" id="UP000298340"/>
    </source>
</evidence>
<comment type="caution">
    <text evidence="1">The sequence shown here is derived from an EMBL/GenBank/DDBJ whole genome shotgun (WGS) entry which is preliminary data.</text>
</comment>
<dbReference type="Proteomes" id="UP000298340">
    <property type="component" value="Unassembled WGS sequence"/>
</dbReference>
<name>A0A4Y7U4T0_9FLAO</name>
<sequence>FAVFDGAKLIAGSYNWTYSAEHYNHEFVIQSDDLQLLNQFSIRFRNLKEIVTNYDKLILSTHDTLLSETKEDSFLILENELHEELIASVDLSIKAGAKINRSIILNQIYDYGAIGAANRLIQEGNEKLHSGLIKMFHINRLDLTIESIIQKDKYRVLFTDEIL</sequence>
<accession>A0A4Y7U4T0</accession>
<proteinExistence type="predicted"/>
<gene>
    <name evidence="1" type="ORF">D0809_25530</name>
</gene>
<reference evidence="1 2" key="1">
    <citation type="journal article" date="2018" name="Syst. Appl. Microbiol.">
        <title>Flavobacterium circumlabens sp. nov. and Flavobacterium cupreum sp. nov., two psychrotrophic species isolated from Antarctic environmental samples.</title>
        <authorList>
            <person name="Kralova S."/>
            <person name="Busse H.J."/>
            <person name="Svec P."/>
            <person name="Maslanova I."/>
            <person name="Stankova E."/>
            <person name="Bartak M."/>
            <person name="Sedlacek I."/>
        </authorList>
    </citation>
    <scope>NUCLEOTIDE SEQUENCE [LARGE SCALE GENOMIC DNA]</scope>
    <source>
        <strain evidence="1 2">CCM 8828</strain>
    </source>
</reference>
<evidence type="ECO:0008006" key="3">
    <source>
        <dbReference type="Google" id="ProtNLM"/>
    </source>
</evidence>
<organism evidence="1 2">
    <name type="scientific">Flavobacterium circumlabens</name>
    <dbReference type="NCBI Taxonomy" id="2133765"/>
    <lineage>
        <taxon>Bacteria</taxon>
        <taxon>Pseudomonadati</taxon>
        <taxon>Bacteroidota</taxon>
        <taxon>Flavobacteriia</taxon>
        <taxon>Flavobacteriales</taxon>
        <taxon>Flavobacteriaceae</taxon>
        <taxon>Flavobacterium</taxon>
    </lineage>
</organism>
<feature type="non-terminal residue" evidence="1">
    <location>
        <position position="163"/>
    </location>
</feature>
<protein>
    <recommendedName>
        <fullName evidence="3">DUF1669 domain-containing protein</fullName>
    </recommendedName>
</protein>
<dbReference type="AlphaFoldDB" id="A0A4Y7U4T0"/>
<evidence type="ECO:0000313" key="1">
    <source>
        <dbReference type="EMBL" id="TEB41436.1"/>
    </source>
</evidence>
<feature type="non-terminal residue" evidence="1">
    <location>
        <position position="1"/>
    </location>
</feature>
<dbReference type="RefSeq" id="WP_202978541.1">
    <property type="nucleotide sequence ID" value="NZ_QWDN01000232.1"/>
</dbReference>
<dbReference type="Gene3D" id="3.30.870.10">
    <property type="entry name" value="Endonuclease Chain A"/>
    <property type="match status" value="1"/>
</dbReference>